<accession>A0A318SBU8</accession>
<dbReference type="RefSeq" id="WP_110885892.1">
    <property type="nucleotide sequence ID" value="NZ_QJSX01000004.1"/>
</dbReference>
<dbReference type="Gene3D" id="3.40.50.1820">
    <property type="entry name" value="alpha/beta hydrolase"/>
    <property type="match status" value="1"/>
</dbReference>
<evidence type="ECO:0000259" key="2">
    <source>
        <dbReference type="PROSITE" id="PS51819"/>
    </source>
</evidence>
<organism evidence="3 4">
    <name type="scientific">Deinococcus yavapaiensis KR-236</name>
    <dbReference type="NCBI Taxonomy" id="694435"/>
    <lineage>
        <taxon>Bacteria</taxon>
        <taxon>Thermotogati</taxon>
        <taxon>Deinococcota</taxon>
        <taxon>Deinococci</taxon>
        <taxon>Deinococcales</taxon>
        <taxon>Deinococcaceae</taxon>
        <taxon>Deinococcus</taxon>
    </lineage>
</organism>
<dbReference type="Proteomes" id="UP000248326">
    <property type="component" value="Unassembled WGS sequence"/>
</dbReference>
<keyword evidence="4" id="KW-1185">Reference proteome</keyword>
<dbReference type="InterPro" id="IPR003140">
    <property type="entry name" value="PLipase/COase/thioEstase"/>
</dbReference>
<dbReference type="AlphaFoldDB" id="A0A318SBU8"/>
<dbReference type="InterPro" id="IPR052537">
    <property type="entry name" value="Extradiol_RC_dioxygenase"/>
</dbReference>
<comment type="caution">
    <text evidence="3">The sequence shown here is derived from an EMBL/GenBank/DDBJ whole genome shotgun (WGS) entry which is preliminary data.</text>
</comment>
<dbReference type="InterPro" id="IPR004360">
    <property type="entry name" value="Glyas_Fos-R_dOase_dom"/>
</dbReference>
<feature type="region of interest" description="Disordered" evidence="1">
    <location>
        <begin position="333"/>
        <end position="355"/>
    </location>
</feature>
<dbReference type="GO" id="GO:0016787">
    <property type="term" value="F:hydrolase activity"/>
    <property type="evidence" value="ECO:0007669"/>
    <property type="project" value="InterPro"/>
</dbReference>
<gene>
    <name evidence="3" type="ORF">DES52_10434</name>
</gene>
<evidence type="ECO:0000313" key="3">
    <source>
        <dbReference type="EMBL" id="PYE54764.1"/>
    </source>
</evidence>
<dbReference type="Pfam" id="PF02230">
    <property type="entry name" value="Abhydrolase_2"/>
    <property type="match status" value="1"/>
</dbReference>
<proteinExistence type="predicted"/>
<dbReference type="SUPFAM" id="SSF54593">
    <property type="entry name" value="Glyoxalase/Bleomycin resistance protein/Dihydroxybiphenyl dioxygenase"/>
    <property type="match status" value="1"/>
</dbReference>
<dbReference type="PANTHER" id="PTHR36110:SF4">
    <property type="entry name" value="RING-CLEAVING DIOXYGENASE MHQA-RELATED"/>
    <property type="match status" value="1"/>
</dbReference>
<dbReference type="PANTHER" id="PTHR36110">
    <property type="entry name" value="RING-CLEAVING DIOXYGENASE MHQE-RELATED"/>
    <property type="match status" value="1"/>
</dbReference>
<dbReference type="EMBL" id="QJSX01000004">
    <property type="protein sequence ID" value="PYE54764.1"/>
    <property type="molecule type" value="Genomic_DNA"/>
</dbReference>
<evidence type="ECO:0000313" key="4">
    <source>
        <dbReference type="Proteomes" id="UP000248326"/>
    </source>
</evidence>
<feature type="domain" description="VOC" evidence="2">
    <location>
        <begin position="157"/>
        <end position="280"/>
    </location>
</feature>
<evidence type="ECO:0000256" key="1">
    <source>
        <dbReference type="SAM" id="MobiDB-lite"/>
    </source>
</evidence>
<dbReference type="OrthoDB" id="9785698at2"/>
<dbReference type="SUPFAM" id="SSF53474">
    <property type="entry name" value="alpha/beta-Hydrolases"/>
    <property type="match status" value="1"/>
</dbReference>
<dbReference type="InterPro" id="IPR029058">
    <property type="entry name" value="AB_hydrolase_fold"/>
</dbReference>
<dbReference type="Pfam" id="PF00903">
    <property type="entry name" value="Glyoxalase"/>
    <property type="match status" value="2"/>
</dbReference>
<dbReference type="CDD" id="cd08347">
    <property type="entry name" value="PcpA_C_like"/>
    <property type="match status" value="1"/>
</dbReference>
<protein>
    <submittedName>
        <fullName evidence="3">Glyoxalase family protein</fullName>
    </submittedName>
</protein>
<dbReference type="InterPro" id="IPR037523">
    <property type="entry name" value="VOC_core"/>
</dbReference>
<dbReference type="PROSITE" id="PS51819">
    <property type="entry name" value="VOC"/>
    <property type="match status" value="2"/>
</dbReference>
<dbReference type="InterPro" id="IPR029068">
    <property type="entry name" value="Glyas_Bleomycin-R_OHBP_Dase"/>
</dbReference>
<reference evidence="3 4" key="1">
    <citation type="submission" date="2018-06" db="EMBL/GenBank/DDBJ databases">
        <title>Genomic Encyclopedia of Type Strains, Phase IV (KMG-IV): sequencing the most valuable type-strain genomes for metagenomic binning, comparative biology and taxonomic classification.</title>
        <authorList>
            <person name="Goeker M."/>
        </authorList>
    </citation>
    <scope>NUCLEOTIDE SEQUENCE [LARGE SCALE GENOMIC DNA]</scope>
    <source>
        <strain evidence="3 4">DSM 18048</strain>
    </source>
</reference>
<sequence length="559" mass="60548">MNEATKTPVQGLHHITAMASDPQRNIDFFVRLLGQRLVKLTVNFDDPGTYHLYYGDEVGSPGTIMTYFPWPNAKRGERGNGEAVAFAYGIRANALGGWKARLSELNLDYAEVTRFGRSVLSFTDPDGLGVELIAEDGADEPRPWPRNPVPDALRLRGFHSVTLWVDDVRSTRELLVGHLGFAEVGSEPDPEGPRYRFKGDSDGVGLYVDAVERPGRPTASFGAGSIHHVALRTRDDAEQAVYLRDLRAARYNVTPVQDRQYFHSIYFRDASGVLFEIATDAPGFAYDEPVDELGSHLKLPDWFEGKRAAIEAHVPTITSPEYNLQIGAQGKASAAAPSASGERKATGPHADSPVYGAGRPLEQARLAVVLVHGRGGSARDILGLESEFGLSAYTYLAPEASGNTWYPLSFLAPIERNEPHLTSALSKLDDVFAHLREAGISAERVVLGGFSQGACLALEYAARNAKRYGAVFGYSGGLIGPDGTPRDYTGTFEGTPVFLGCSNVDPHIPVGRVKETASVLQQMGANVDARIYPGMAHTINAEEIQAVRALMHALASQLS</sequence>
<name>A0A318SBU8_9DEIO</name>
<dbReference type="Gene3D" id="3.10.180.10">
    <property type="entry name" value="2,3-Dihydroxybiphenyl 1,2-Dioxygenase, domain 1"/>
    <property type="match status" value="2"/>
</dbReference>
<feature type="domain" description="VOC" evidence="2">
    <location>
        <begin position="11"/>
        <end position="135"/>
    </location>
</feature>